<dbReference type="EMBL" id="CP015093">
    <property type="protein sequence ID" value="APZ54342.1"/>
    <property type="molecule type" value="Genomic_DNA"/>
</dbReference>
<evidence type="ECO:0000313" key="3">
    <source>
        <dbReference type="Proteomes" id="UP000187059"/>
    </source>
</evidence>
<dbReference type="Proteomes" id="UP000187059">
    <property type="component" value="Chromosome"/>
</dbReference>
<dbReference type="InterPro" id="IPR018656">
    <property type="entry name" value="DUF2087"/>
</dbReference>
<accession>A0A1P8UY71</accession>
<protein>
    <submittedName>
        <fullName evidence="2">Putative DUF2087 protein</fullName>
    </submittedName>
</protein>
<feature type="domain" description="DUF2087" evidence="1">
    <location>
        <begin position="76"/>
        <end position="146"/>
    </location>
</feature>
<proteinExistence type="predicted"/>
<dbReference type="KEGG" id="paby:Ga0080574_TMP4008"/>
<dbReference type="AlphaFoldDB" id="A0A1P8UY71"/>
<name>A0A1P8UY71_9RHOB</name>
<dbReference type="OrthoDB" id="6867569at2"/>
<organism evidence="2 3">
    <name type="scientific">Salipiger abyssi</name>
    <dbReference type="NCBI Taxonomy" id="1250539"/>
    <lineage>
        <taxon>Bacteria</taxon>
        <taxon>Pseudomonadati</taxon>
        <taxon>Pseudomonadota</taxon>
        <taxon>Alphaproteobacteria</taxon>
        <taxon>Rhodobacterales</taxon>
        <taxon>Roseobacteraceae</taxon>
        <taxon>Salipiger</taxon>
    </lineage>
</organism>
<dbReference type="RefSeq" id="WP_076703719.1">
    <property type="nucleotide sequence ID" value="NZ_CP015093.1"/>
</dbReference>
<reference evidence="2 3" key="1">
    <citation type="submission" date="2016-04" db="EMBL/GenBank/DDBJ databases">
        <title>Deep-sea bacteria in the southern Pacific.</title>
        <authorList>
            <person name="Tang K."/>
        </authorList>
    </citation>
    <scope>NUCLEOTIDE SEQUENCE [LARGE SCALE GENOMIC DNA]</scope>
    <source>
        <strain evidence="2 3">JLT2014</strain>
    </source>
</reference>
<evidence type="ECO:0000313" key="2">
    <source>
        <dbReference type="EMBL" id="APZ54342.1"/>
    </source>
</evidence>
<keyword evidence="3" id="KW-1185">Reference proteome</keyword>
<sequence length="166" mass="18783">MTRDVISLTIDDLSHFARSLRAGLASPPSHLEMLGQIARAAGYRNYQHLRASHAPAPQADRKRVERALRHFDGQGRLMRFPGRTRMQWLCLWPLWARLPARHEMSERQISARIDALTGFRDAAQLRRSMVEAGLVTRTVDGAVYLRREQAPPPEARALIAAVSARL</sequence>
<dbReference type="Pfam" id="PF09860">
    <property type="entry name" value="DUF2087"/>
    <property type="match status" value="1"/>
</dbReference>
<dbReference type="STRING" id="1250539.Ga0080574_TMP4008"/>
<gene>
    <name evidence="2" type="ORF">Ga0080574_TMP4008</name>
</gene>
<evidence type="ECO:0000259" key="1">
    <source>
        <dbReference type="Pfam" id="PF09860"/>
    </source>
</evidence>